<dbReference type="Gene3D" id="1.10.580.10">
    <property type="entry name" value="Citrate Synthase, domain 1"/>
    <property type="match status" value="1"/>
</dbReference>
<reference evidence="2" key="1">
    <citation type="submission" date="2020-10" db="EMBL/GenBank/DDBJ databases">
        <authorList>
            <person name="Han B."/>
            <person name="Lu T."/>
            <person name="Zhao Q."/>
            <person name="Huang X."/>
            <person name="Zhao Y."/>
        </authorList>
    </citation>
    <scope>NUCLEOTIDE SEQUENCE</scope>
</reference>
<comment type="caution">
    <text evidence="2">The sequence shown here is derived from an EMBL/GenBank/DDBJ whole genome shotgun (WGS) entry which is preliminary data.</text>
</comment>
<dbReference type="OrthoDB" id="616378at2759"/>
<dbReference type="PANTHER" id="PTHR33800:SF13">
    <property type="entry name" value="OS06G0113600 PROTEIN"/>
    <property type="match status" value="1"/>
</dbReference>
<dbReference type="InterPro" id="IPR005174">
    <property type="entry name" value="KIB1-4_b-propeller"/>
</dbReference>
<dbReference type="InterPro" id="IPR016142">
    <property type="entry name" value="Citrate_synth-like_lrg_a-sub"/>
</dbReference>
<protein>
    <recommendedName>
        <fullName evidence="1">KIB1-4 beta-propeller domain-containing protein</fullName>
    </recommendedName>
</protein>
<organism evidence="2 3">
    <name type="scientific">Miscanthus lutarioriparius</name>
    <dbReference type="NCBI Taxonomy" id="422564"/>
    <lineage>
        <taxon>Eukaryota</taxon>
        <taxon>Viridiplantae</taxon>
        <taxon>Streptophyta</taxon>
        <taxon>Embryophyta</taxon>
        <taxon>Tracheophyta</taxon>
        <taxon>Spermatophyta</taxon>
        <taxon>Magnoliopsida</taxon>
        <taxon>Liliopsida</taxon>
        <taxon>Poales</taxon>
        <taxon>Poaceae</taxon>
        <taxon>PACMAD clade</taxon>
        <taxon>Panicoideae</taxon>
        <taxon>Andropogonodae</taxon>
        <taxon>Andropogoneae</taxon>
        <taxon>Saccharinae</taxon>
        <taxon>Miscanthus</taxon>
    </lineage>
</organism>
<dbReference type="EMBL" id="CAJGYO010000019">
    <property type="protein sequence ID" value="CAD6340544.1"/>
    <property type="molecule type" value="Genomic_DNA"/>
</dbReference>
<sequence>MSGDYIESYNEWPPPCSTTDDISIHFEYEIYDGLLARNLNWTSPADMSRDRLKKLNSEHGKVQLGNITVDMVLGGMSRMIIMLWETSLLEPEVCLLVDVFGFTTVRPPKLKSTGKHEIYYGILDGSLKSPNSHLFLCSGSSIFQWQVGSNSWLEHPLDIPSIFRIVFFKGEMFARDHLDGIHTIRLAPQLSIHEVDIDWTEYWREDSVVGRAVMYWLVVCGDMFLMVDLSMSTDRPTVFFRVFRLDFSIVPPKWVKVENLGNHAIFVSFDQRNPAFCCTDPERWRGKSNCIYVATQSKKNDKPWTVVELGQAVSSRNWRPIVYPDSYPYGNPGRLDNLWVFPSLVYHVGL</sequence>
<dbReference type="AlphaFoldDB" id="A0A811SGZ4"/>
<dbReference type="PANTHER" id="PTHR33800">
    <property type="entry name" value="OS06G0113600 PROTEIN"/>
    <property type="match status" value="1"/>
</dbReference>
<evidence type="ECO:0000313" key="2">
    <source>
        <dbReference type="EMBL" id="CAD6340544.1"/>
    </source>
</evidence>
<accession>A0A811SGZ4</accession>
<gene>
    <name evidence="2" type="ORF">NCGR_LOCUS64642</name>
</gene>
<evidence type="ECO:0000259" key="1">
    <source>
        <dbReference type="Pfam" id="PF03478"/>
    </source>
</evidence>
<dbReference type="Pfam" id="PF03478">
    <property type="entry name" value="Beta-prop_KIB1-4"/>
    <property type="match status" value="1"/>
</dbReference>
<name>A0A811SGZ4_9POAL</name>
<dbReference type="Proteomes" id="UP000604825">
    <property type="component" value="Unassembled WGS sequence"/>
</dbReference>
<feature type="domain" description="KIB1-4 beta-propeller" evidence="1">
    <location>
        <begin position="90"/>
        <end position="297"/>
    </location>
</feature>
<keyword evidence="3" id="KW-1185">Reference proteome</keyword>
<evidence type="ECO:0000313" key="3">
    <source>
        <dbReference type="Proteomes" id="UP000604825"/>
    </source>
</evidence>
<proteinExistence type="predicted"/>